<dbReference type="OrthoDB" id="9982369at2"/>
<dbReference type="AlphaFoldDB" id="A0A0A6VSJ0"/>
<accession>A0A0A6VSJ0</accession>
<name>A0A0A6VSJ0_KOCRO</name>
<comment type="caution">
    <text evidence="1">The sequence shown here is derived from an EMBL/GenBank/DDBJ whole genome shotgun (WGS) entry which is preliminary data.</text>
</comment>
<sequence>MHRKLSVLVEVDPDGRFVRVSVTGPLTRANQQALHPVLRRARTTLPAARVGVDLTCVHELEPSALDLLRRTVARDEDLREAVEVLGPEAEPAAPAAAVLDARRRMRAKVLRRRCAGLPVPRPGPALREAS</sequence>
<evidence type="ECO:0000313" key="2">
    <source>
        <dbReference type="Proteomes" id="UP000030466"/>
    </source>
</evidence>
<protein>
    <recommendedName>
        <fullName evidence="3">STAS domain-containing protein</fullName>
    </recommendedName>
</protein>
<evidence type="ECO:0008006" key="3">
    <source>
        <dbReference type="Google" id="ProtNLM"/>
    </source>
</evidence>
<keyword evidence="2" id="KW-1185">Reference proteome</keyword>
<reference evidence="1 2" key="1">
    <citation type="journal article" date="2003" name="Int. J. Syst. Evol. Microbiol.">
        <title>Kocuria polaris sp. nov., an orange-pigmented psychrophilic bacterium isolated from an Antarctic cyanobacterial mat sample.</title>
        <authorList>
            <person name="Reddy G.S."/>
            <person name="Prakash J.S."/>
            <person name="Prabahar V."/>
            <person name="Matsumoto G.I."/>
            <person name="Stackebrandt E."/>
            <person name="Shivaji S."/>
        </authorList>
    </citation>
    <scope>NUCLEOTIDE SEQUENCE [LARGE SCALE GENOMIC DNA]</scope>
    <source>
        <strain evidence="1 2">CMS 76or</strain>
    </source>
</reference>
<gene>
    <name evidence="1" type="ORF">GY22_14030</name>
</gene>
<organism evidence="1 2">
    <name type="scientific">Kocuria rosea subsp. polaris</name>
    <dbReference type="NCBI Taxonomy" id="136273"/>
    <lineage>
        <taxon>Bacteria</taxon>
        <taxon>Bacillati</taxon>
        <taxon>Actinomycetota</taxon>
        <taxon>Actinomycetes</taxon>
        <taxon>Micrococcales</taxon>
        <taxon>Micrococcaceae</taxon>
        <taxon>Kocuria</taxon>
    </lineage>
</organism>
<evidence type="ECO:0000313" key="1">
    <source>
        <dbReference type="EMBL" id="KHD96734.1"/>
    </source>
</evidence>
<dbReference type="EMBL" id="JSUH01000013">
    <property type="protein sequence ID" value="KHD96734.1"/>
    <property type="molecule type" value="Genomic_DNA"/>
</dbReference>
<dbReference type="RefSeq" id="WP_035928912.1">
    <property type="nucleotide sequence ID" value="NZ_JSUH01000013.1"/>
</dbReference>
<proteinExistence type="predicted"/>
<dbReference type="Proteomes" id="UP000030466">
    <property type="component" value="Unassembled WGS sequence"/>
</dbReference>